<protein>
    <submittedName>
        <fullName evidence="2">Circadian-associated transcriptional repressor</fullName>
    </submittedName>
</protein>
<evidence type="ECO:0000313" key="3">
    <source>
        <dbReference type="Proteomes" id="UP000830375"/>
    </source>
</evidence>
<gene>
    <name evidence="2" type="ORF">H4Q32_018006</name>
</gene>
<reference evidence="2 3" key="1">
    <citation type="submission" date="2022-01" db="EMBL/GenBank/DDBJ databases">
        <title>A high-quality chromosome-level genome assembly of rohu carp, Labeo rohita.</title>
        <authorList>
            <person name="Arick M.A. II"/>
            <person name="Hsu C.-Y."/>
            <person name="Magbanua Z."/>
            <person name="Pechanova O."/>
            <person name="Grover C."/>
            <person name="Miller E."/>
            <person name="Thrash A."/>
            <person name="Ezzel L."/>
            <person name="Alam S."/>
            <person name="Benzie J."/>
            <person name="Hamilton M."/>
            <person name="Karsi A."/>
            <person name="Lawrence M.L."/>
            <person name="Peterson D.G."/>
        </authorList>
    </citation>
    <scope>NUCLEOTIDE SEQUENCE [LARGE SCALE GENOMIC DNA]</scope>
    <source>
        <strain evidence="3">BAU-BD-2019</strain>
        <tissue evidence="2">Blood</tissue>
    </source>
</reference>
<evidence type="ECO:0000256" key="1">
    <source>
        <dbReference type="SAM" id="MobiDB-lite"/>
    </source>
</evidence>
<dbReference type="Pfam" id="PF15673">
    <property type="entry name" value="Ciart"/>
    <property type="match status" value="1"/>
</dbReference>
<evidence type="ECO:0000313" key="2">
    <source>
        <dbReference type="EMBL" id="KAI2655586.1"/>
    </source>
</evidence>
<dbReference type="Proteomes" id="UP000830375">
    <property type="component" value="Unassembled WGS sequence"/>
</dbReference>
<name>A0ABQ8M013_LABRO</name>
<proteinExistence type="predicted"/>
<accession>A0ABQ8M013</accession>
<feature type="compositionally biased region" description="Basic and acidic residues" evidence="1">
    <location>
        <begin position="81"/>
        <end position="90"/>
    </location>
</feature>
<feature type="region of interest" description="Disordered" evidence="1">
    <location>
        <begin position="56"/>
        <end position="93"/>
    </location>
</feature>
<feature type="region of interest" description="Disordered" evidence="1">
    <location>
        <begin position="288"/>
        <end position="313"/>
    </location>
</feature>
<sequence>MQSTGSLSSQPSQDSLSSNNSYLFSDDDHEKDVFLLEERDKPHRIRSTQLGLSNRSVYSMNGEQEPPGSQWAYDGFNVSSDPERSEDNTHPRSTFSSISSVLSLSSSSSSVLGWNSSGSEQGKNGGIEGDLLFARKCLELQGYVRPLLELLNGLKKGRFDKGLSSFQQSVAMDRIQRIVGVLQKPHIGERYLPTLLQIEMMLKLWFPQVTAQGSVTPIIADFSPQNISTHGSSNITPPHKHKDQLHIPVKKRRLSWSDTDSPSSSPHVVCKRSKLECCEEQHRWPYVDGGEGTSETSPLSSNTNQSDKQFRETPEHKIIRWSGSRLTWVHIAPIFSPPRSGPSHKGRMVKERGSGSVLLPIFPLTSRSSPAMQDSFVSSTTPFTEPNRCQCQSVSLGTTSPLQDYAQTSPITIKPSNLVQQSPLQT</sequence>
<dbReference type="InterPro" id="IPR031373">
    <property type="entry name" value="Ciart"/>
</dbReference>
<keyword evidence="3" id="KW-1185">Reference proteome</keyword>
<dbReference type="PANTHER" id="PTHR35441">
    <property type="entry name" value="CIRCADIAN-ASSOCIATED TRANSCRIPTIONAL REPRESSOR"/>
    <property type="match status" value="1"/>
</dbReference>
<dbReference type="PANTHER" id="PTHR35441:SF1">
    <property type="entry name" value="CIRCADIAN-ASSOCIATED TRANSCRIPTIONAL REPRESSOR"/>
    <property type="match status" value="1"/>
</dbReference>
<organism evidence="2 3">
    <name type="scientific">Labeo rohita</name>
    <name type="common">Indian major carp</name>
    <name type="synonym">Cyprinus rohita</name>
    <dbReference type="NCBI Taxonomy" id="84645"/>
    <lineage>
        <taxon>Eukaryota</taxon>
        <taxon>Metazoa</taxon>
        <taxon>Chordata</taxon>
        <taxon>Craniata</taxon>
        <taxon>Vertebrata</taxon>
        <taxon>Euteleostomi</taxon>
        <taxon>Actinopterygii</taxon>
        <taxon>Neopterygii</taxon>
        <taxon>Teleostei</taxon>
        <taxon>Ostariophysi</taxon>
        <taxon>Cypriniformes</taxon>
        <taxon>Cyprinidae</taxon>
        <taxon>Labeoninae</taxon>
        <taxon>Labeonini</taxon>
        <taxon>Labeo</taxon>
    </lineage>
</organism>
<feature type="region of interest" description="Disordered" evidence="1">
    <location>
        <begin position="1"/>
        <end position="25"/>
    </location>
</feature>
<dbReference type="EMBL" id="JACTAM010000016">
    <property type="protein sequence ID" value="KAI2655586.1"/>
    <property type="molecule type" value="Genomic_DNA"/>
</dbReference>
<comment type="caution">
    <text evidence="2">The sequence shown here is derived from an EMBL/GenBank/DDBJ whole genome shotgun (WGS) entry which is preliminary data.</text>
</comment>
<feature type="compositionally biased region" description="Polar residues" evidence="1">
    <location>
        <begin position="293"/>
        <end position="307"/>
    </location>
</feature>
<feature type="compositionally biased region" description="Low complexity" evidence="1">
    <location>
        <begin position="1"/>
        <end position="21"/>
    </location>
</feature>